<dbReference type="InterPro" id="IPR023631">
    <property type="entry name" value="Amidase_dom"/>
</dbReference>
<dbReference type="SUPFAM" id="SSF75304">
    <property type="entry name" value="Amidase signature (AS) enzymes"/>
    <property type="match status" value="1"/>
</dbReference>
<dbReference type="AlphaFoldDB" id="A0A934STF6"/>
<reference evidence="2" key="1">
    <citation type="submission" date="2021-01" db="EMBL/GenBank/DDBJ databases">
        <title>Genome sequence of strain Noviherbaspirillum sp. DKR-6.</title>
        <authorList>
            <person name="Chaudhary D.K."/>
        </authorList>
    </citation>
    <scope>NUCLEOTIDE SEQUENCE</scope>
    <source>
        <strain evidence="2">DKR-6</strain>
    </source>
</reference>
<proteinExistence type="predicted"/>
<keyword evidence="2" id="KW-0378">Hydrolase</keyword>
<comment type="caution">
    <text evidence="2">The sequence shown here is derived from an EMBL/GenBank/DDBJ whole genome shotgun (WGS) entry which is preliminary data.</text>
</comment>
<dbReference type="EMBL" id="JAEPBG010000004">
    <property type="protein sequence ID" value="MBK4735184.1"/>
    <property type="molecule type" value="Genomic_DNA"/>
</dbReference>
<name>A0A934STF6_9BURK</name>
<dbReference type="Pfam" id="PF01425">
    <property type="entry name" value="Amidase"/>
    <property type="match status" value="1"/>
</dbReference>
<evidence type="ECO:0000259" key="1">
    <source>
        <dbReference type="Pfam" id="PF01425"/>
    </source>
</evidence>
<dbReference type="Gene3D" id="3.90.1300.10">
    <property type="entry name" value="Amidase signature (AS) domain"/>
    <property type="match status" value="1"/>
</dbReference>
<protein>
    <submittedName>
        <fullName evidence="2">Amidase</fullName>
        <ecNumber evidence="2">3.5.1.4</ecNumber>
    </submittedName>
</protein>
<dbReference type="NCBIfam" id="NF006169">
    <property type="entry name" value="PRK08310.1"/>
    <property type="match status" value="1"/>
</dbReference>
<accession>A0A934STF6</accession>
<gene>
    <name evidence="2" type="ORF">JJB74_11230</name>
</gene>
<organism evidence="2 3">
    <name type="scientific">Noviherbaspirillum pedocola</name>
    <dbReference type="NCBI Taxonomy" id="2801341"/>
    <lineage>
        <taxon>Bacteria</taxon>
        <taxon>Pseudomonadati</taxon>
        <taxon>Pseudomonadota</taxon>
        <taxon>Betaproteobacteria</taxon>
        <taxon>Burkholderiales</taxon>
        <taxon>Oxalobacteraceae</taxon>
        <taxon>Noviherbaspirillum</taxon>
    </lineage>
</organism>
<dbReference type="InterPro" id="IPR036928">
    <property type="entry name" value="AS_sf"/>
</dbReference>
<evidence type="ECO:0000313" key="2">
    <source>
        <dbReference type="EMBL" id="MBK4735184.1"/>
    </source>
</evidence>
<dbReference type="GO" id="GO:0004040">
    <property type="term" value="F:amidase activity"/>
    <property type="evidence" value="ECO:0007669"/>
    <property type="project" value="UniProtKB-EC"/>
</dbReference>
<keyword evidence="3" id="KW-1185">Reference proteome</keyword>
<dbReference type="InterPro" id="IPR020556">
    <property type="entry name" value="Amidase_CS"/>
</dbReference>
<dbReference type="PROSITE" id="PS00571">
    <property type="entry name" value="AMIDASES"/>
    <property type="match status" value="1"/>
</dbReference>
<sequence>MDGGAFVPGPRMHLAPTRSGTLDGLRFAVKDLIDVAGSVTGGGNPDWARTHAPAARHAHVVARLLDTGAALCGKTITDELAFSLEGENWHYGTPVNPRCPDCLPGGSSSGSAVAVAAGLADFALGTDTGGSVRVPAAFCGVPALRPTHGAISLDGVLPFAPSYDTIGIFAQSVPVLGRVAAALLPRPASSAPIPRYLLARDAFALADGPLRRHLAWLTGDFDAAPVDIFDGGLERWLRCYAVCQGGEIRQSLGPWIHAVHPRFGPAIAPRFAGLDDIAQADIEREATVRALLRAGLDALLPPGAVLLVPTTPRTALPRNASGEERAAFYQAALAINAIAGHAGLPQLTLPAGTVDGKPVALSFIAARHADALLLSHAPQWQRRIDAGLSRRA</sequence>
<dbReference type="PANTHER" id="PTHR46310">
    <property type="entry name" value="AMIDASE 1"/>
    <property type="match status" value="1"/>
</dbReference>
<dbReference type="PANTHER" id="PTHR46310:SF7">
    <property type="entry name" value="AMIDASE 1"/>
    <property type="match status" value="1"/>
</dbReference>
<evidence type="ECO:0000313" key="3">
    <source>
        <dbReference type="Proteomes" id="UP000622890"/>
    </source>
</evidence>
<feature type="domain" description="Amidase" evidence="1">
    <location>
        <begin position="18"/>
        <end position="176"/>
    </location>
</feature>
<dbReference type="Proteomes" id="UP000622890">
    <property type="component" value="Unassembled WGS sequence"/>
</dbReference>
<dbReference type="EC" id="3.5.1.4" evidence="2"/>